<dbReference type="PROSITE" id="PS50004">
    <property type="entry name" value="C2"/>
    <property type="match status" value="1"/>
</dbReference>
<keyword evidence="15" id="KW-0812">Transmembrane</keyword>
<evidence type="ECO:0000256" key="13">
    <source>
        <dbReference type="ARBA" id="ARBA00023273"/>
    </source>
</evidence>
<dbReference type="GO" id="GO:0005938">
    <property type="term" value="C:cell cortex"/>
    <property type="evidence" value="ECO:0007669"/>
    <property type="project" value="UniProtKB-SubCell"/>
</dbReference>
<evidence type="ECO:0000256" key="5">
    <source>
        <dbReference type="ARBA" id="ARBA00022448"/>
    </source>
</evidence>
<evidence type="ECO:0000256" key="16">
    <source>
        <dbReference type="SAM" id="MobiDB-lite"/>
    </source>
</evidence>
<feature type="transmembrane region" description="Helical" evidence="15">
    <location>
        <begin position="1160"/>
        <end position="1178"/>
    </location>
</feature>
<dbReference type="FunFam" id="2.60.40.150:FF:000020">
    <property type="entry name" value="C2 calcium dependent domain containing 5"/>
    <property type="match status" value="1"/>
</dbReference>
<keyword evidence="10" id="KW-0653">Protein transport</keyword>
<evidence type="ECO:0000256" key="8">
    <source>
        <dbReference type="ARBA" id="ARBA00022723"/>
    </source>
</evidence>
<evidence type="ECO:0000256" key="12">
    <source>
        <dbReference type="ARBA" id="ARBA00023136"/>
    </source>
</evidence>
<evidence type="ECO:0000256" key="15">
    <source>
        <dbReference type="RuleBase" id="RU361229"/>
    </source>
</evidence>
<dbReference type="GO" id="GO:0001726">
    <property type="term" value="C:ruffle"/>
    <property type="evidence" value="ECO:0007669"/>
    <property type="project" value="UniProtKB-SubCell"/>
</dbReference>
<feature type="compositionally biased region" description="Basic and acidic residues" evidence="16">
    <location>
        <begin position="1797"/>
        <end position="1809"/>
    </location>
</feature>
<evidence type="ECO:0000256" key="9">
    <source>
        <dbReference type="ARBA" id="ARBA00022837"/>
    </source>
</evidence>
<evidence type="ECO:0000256" key="2">
    <source>
        <dbReference type="ARBA" id="ARBA00004236"/>
    </source>
</evidence>
<dbReference type="GO" id="GO:0005509">
    <property type="term" value="F:calcium ion binding"/>
    <property type="evidence" value="ECO:0007669"/>
    <property type="project" value="UniProtKB-ARBA"/>
</dbReference>
<dbReference type="SUPFAM" id="SSF49562">
    <property type="entry name" value="C2 domain (Calcium/lipid-binding domain, CaLB)"/>
    <property type="match status" value="1"/>
</dbReference>
<keyword evidence="12 15" id="KW-0472">Membrane</keyword>
<dbReference type="InterPro" id="IPR057433">
    <property type="entry name" value="LMF1/2_C"/>
</dbReference>
<accession>A0AAD8YRZ9</accession>
<keyword evidence="11" id="KW-0446">Lipid-binding</keyword>
<keyword evidence="7" id="KW-0963">Cytoplasm</keyword>
<dbReference type="GO" id="GO:0030659">
    <property type="term" value="C:cytoplasmic vesicle membrane"/>
    <property type="evidence" value="ECO:0007669"/>
    <property type="project" value="UniProtKB-SubCell"/>
</dbReference>
<dbReference type="Pfam" id="PF23028">
    <property type="entry name" value="YbjQ_3"/>
    <property type="match status" value="1"/>
</dbReference>
<dbReference type="InterPro" id="IPR037785">
    <property type="entry name" value="C2_C2CD5"/>
</dbReference>
<dbReference type="PANTHER" id="PTHR37412">
    <property type="entry name" value="C2 DOMAIN-CONTAINING PROTEIN 5"/>
    <property type="match status" value="1"/>
</dbReference>
<dbReference type="PANTHER" id="PTHR37412:SF2">
    <property type="entry name" value="C2 DOMAIN-CONTAINING PROTEIN 5"/>
    <property type="match status" value="1"/>
</dbReference>
<keyword evidence="15" id="KW-1133">Transmembrane helix</keyword>
<dbReference type="InterPro" id="IPR035892">
    <property type="entry name" value="C2_domain_sf"/>
</dbReference>
<comment type="function">
    <text evidence="15">Involved in the maturation of specific proteins in the endoplasmic reticulum.</text>
</comment>
<feature type="compositionally biased region" description="Acidic residues" evidence="16">
    <location>
        <begin position="1777"/>
        <end position="1796"/>
    </location>
</feature>
<keyword evidence="15" id="KW-0256">Endoplasmic reticulum</keyword>
<feature type="region of interest" description="Disordered" evidence="16">
    <location>
        <begin position="1736"/>
        <end position="1809"/>
    </location>
</feature>
<keyword evidence="9" id="KW-0106">Calcium</keyword>
<evidence type="ECO:0000313" key="18">
    <source>
        <dbReference type="EMBL" id="KAK1784988.1"/>
    </source>
</evidence>
<keyword evidence="19" id="KW-1185">Reference proteome</keyword>
<proteinExistence type="inferred from homology"/>
<feature type="region of interest" description="Disordered" evidence="16">
    <location>
        <begin position="262"/>
        <end position="318"/>
    </location>
</feature>
<dbReference type="InterPro" id="IPR056431">
    <property type="entry name" value="C2CD5_YbjQ-rel_dom"/>
</dbReference>
<evidence type="ECO:0000256" key="7">
    <source>
        <dbReference type="ARBA" id="ARBA00022490"/>
    </source>
</evidence>
<dbReference type="GO" id="GO:0072659">
    <property type="term" value="P:protein localization to plasma membrane"/>
    <property type="evidence" value="ECO:0007669"/>
    <property type="project" value="TreeGrafter"/>
</dbReference>
<feature type="region of interest" description="Disordered" evidence="16">
    <location>
        <begin position="333"/>
        <end position="359"/>
    </location>
</feature>
<evidence type="ECO:0000256" key="11">
    <source>
        <dbReference type="ARBA" id="ARBA00023121"/>
    </source>
</evidence>
<dbReference type="Pfam" id="PF00168">
    <property type="entry name" value="C2"/>
    <property type="match status" value="1"/>
</dbReference>
<dbReference type="GO" id="GO:0008286">
    <property type="term" value="P:insulin receptor signaling pathway"/>
    <property type="evidence" value="ECO:0007669"/>
    <property type="project" value="UniProtKB-ARBA"/>
</dbReference>
<dbReference type="Pfam" id="PF25179">
    <property type="entry name" value="LMF1_C"/>
    <property type="match status" value="1"/>
</dbReference>
<evidence type="ECO:0000256" key="3">
    <source>
        <dbReference type="ARBA" id="ARBA00004466"/>
    </source>
</evidence>
<organism evidence="18 19">
    <name type="scientific">Electrophorus voltai</name>
    <dbReference type="NCBI Taxonomy" id="2609070"/>
    <lineage>
        <taxon>Eukaryota</taxon>
        <taxon>Metazoa</taxon>
        <taxon>Chordata</taxon>
        <taxon>Craniata</taxon>
        <taxon>Vertebrata</taxon>
        <taxon>Euteleostomi</taxon>
        <taxon>Actinopterygii</taxon>
        <taxon>Neopterygii</taxon>
        <taxon>Teleostei</taxon>
        <taxon>Ostariophysi</taxon>
        <taxon>Gymnotiformes</taxon>
        <taxon>Gymnotoidei</taxon>
        <taxon>Gymnotidae</taxon>
        <taxon>Electrophorus</taxon>
    </lineage>
</organism>
<sequence length="1809" mass="201828">MPGKLKAKVVAGRHLPVMDRASDLTDAFVEVKFGTTTFKTDVCPKSLNPQWNSEWFKFEVDDEDLQDEPLQITVLDHDTYSANDAIGKVYIDIDPLLCSEAATVISGWFPIYDTIHGIRGEINVLVKVDLFNDLNRFRQSSCGVKFFCTTSIPRCFRAVLIHGFVEELVVNEDPEYQWIDRIRTPRASNEARQRLISLMSGELQRKIGLKVLEMGGNAVVGYLQCFDLEGESGLVVRAIGTACTLDKISSTYTAAIVQNLSNSSPSKDMKEAGFGEEAPGVPLSSGPPTPLRAQTFSSFSPSKSYSRQSSSSDTELSLTPKTARICLSPSSPIHQCKSSPIPTTKVPRSTTPPPLHVSQSDTAMLRKSVSFSEDLLLVASGMGSGGSAGKEAGPLKALLRQQTQSALEQREFPFFTLTGFPPAFLLHVGGVVSARSVKLLDRIHNPDEPETRDAWWEELRQEIKSHAKALGCHAVVGYSESTSICEEVCILSASGTAAILSSRFVQDGALDTDHRLSRQQASVFTTGAEKGEGVMGSSASLGFEDVAPPACGFCHIPYDELNMPFPAQLTYCHCCRRHKVPDVLFTTIDVPTEANVTGKGCLIQARLCRTKKKGQGEGNATAISNLLPFLEYELHTQLLNKLKLRGMNALFGLRVQISVGDTMLLGLASATGVYLTALPSPGGIQIAGKTPNDITYEQHISNMQKKINDTIAKNKELYEINPPEFVEEVIGSPIPEPRQRSRLFRSHSESSDEVLELDLSHGKKDAFVLEIDDTDAIEDIHSLLTDAPTPPGFYSCNTEIMPGIYNWTSGLQMFTSVRVFRLSNANLTNQGLNKIFNDLCENLLKSLYFKLRSMVPCCLCHVNFIVAVPEDELIQQWPGKLGCTASSSLIPVPASDLSVMFDEQVAVTAVAMSFDKDQSQENGRQSGDKTLMKAITENEEQLQFPLELSAESPSNPLSCAKGLSEVSGPLPSARVSSLEKASPVPEGRSRSLRSNRSCPGSSITVVKMTPLSFIPGAKIIKYLGIINMFFIRETTSLREEGGVSGFLHSFIAEVFAMVRAHVAALGGNAVVSYSMKECVFMENPNKNQAQCLINPPCLRARCCAFLSFFSRGLYGNEGVLPARWMLRVSGKSIWEQLRDAPTLLWFGPRLGLDTQQCMELLSLAGAVLSLAATALPVLRDCRVYLVLWVLYMSLYQVGQVFLYFQWDSLLLEVGFLAILVAPMNMPWGCRAGLHDNVTFWLVRWLLFRLMFASGVVKLTSRCPTWWGLTALTYHYETQCIPTPLAWFAHQLPVWIQKLSVVGTFVIEVPGPFLFFSPIRRHMLTAFYMQVLLQVLIILSGNYNFFNLLTITLCFSLLDDQHVNFWLCRHIPQKGRTLLHTVMAWVCVLVELAVYGILGYWTVYYFDLKVEWDKKSISSNTEFTHYEFNRFLKAVVVPSIWIGVLSLTWEIVTAMFRSACVKGVLWRLWSTVQWAVFATAATTMFAISLVPYTYIEYEANSNIWPGVRKAFQLTDRYQLVNSYGLFRRMTGVGGRPEVIIEGSMDGSTWTEIEFMYKPGNMSAAPLVVTPHQPRLDWQMWFAALGPHTQSPWFSSLVYRLLQGKRDVIRLIQRDESRYPFSQQPPAYIRAHRYKYWFTEPKEDGSLPQRWWRRVYVEEFYPIVHLGDGFLNHMLDQHGLKDKGPVRRSSDAWLPRVLRSIGEHARDVPTPLLLWTLFSSAATICLVNCLCSRSPAHDRPLATSPPPQHAPEKEEQEEESSGEVDKEEQNKESEGEDKGEAEEDPVNEEHDGDDSGEEEISKESGHLGERK</sequence>
<comment type="subcellular location">
    <subcellularLocation>
        <location evidence="2">Cell membrane</location>
    </subcellularLocation>
    <subcellularLocation>
        <location evidence="3">Cell projection</location>
        <location evidence="3">Ruffle</location>
    </subcellularLocation>
    <subcellularLocation>
        <location evidence="4">Cytoplasm</location>
        <location evidence="4">Cell cortex</location>
    </subcellularLocation>
    <subcellularLocation>
        <location evidence="1">Cytoplasmic vesicle membrane</location>
    </subcellularLocation>
    <subcellularLocation>
        <location evidence="15">Endoplasmic reticulum membrane</location>
        <topology evidence="15">Multi-pass membrane protein</topology>
    </subcellularLocation>
</comment>
<dbReference type="GO" id="GO:0010828">
    <property type="term" value="P:positive regulation of D-glucose transmembrane transport"/>
    <property type="evidence" value="ECO:0007669"/>
    <property type="project" value="TreeGrafter"/>
</dbReference>
<dbReference type="InterPro" id="IPR000008">
    <property type="entry name" value="C2_dom"/>
</dbReference>
<dbReference type="SMART" id="SM00239">
    <property type="entry name" value="C2"/>
    <property type="match status" value="1"/>
</dbReference>
<dbReference type="GO" id="GO:0051604">
    <property type="term" value="P:protein maturation"/>
    <property type="evidence" value="ECO:0007669"/>
    <property type="project" value="InterPro"/>
</dbReference>
<gene>
    <name evidence="18" type="ORF">P4O66_018424</name>
</gene>
<dbReference type="GO" id="GO:0005886">
    <property type="term" value="C:plasma membrane"/>
    <property type="evidence" value="ECO:0007669"/>
    <property type="project" value="UniProtKB-SubCell"/>
</dbReference>
<feature type="compositionally biased region" description="Polar residues" evidence="16">
    <location>
        <begin position="333"/>
        <end position="349"/>
    </location>
</feature>
<name>A0AAD8YRZ9_9TELE</name>
<evidence type="ECO:0000256" key="1">
    <source>
        <dbReference type="ARBA" id="ARBA00004156"/>
    </source>
</evidence>
<keyword evidence="6" id="KW-1003">Cell membrane</keyword>
<dbReference type="Pfam" id="PF23128">
    <property type="entry name" value="YbjQ_4"/>
    <property type="match status" value="1"/>
</dbReference>
<protein>
    <recommendedName>
        <fullName evidence="15">Lipase maturation factor</fullName>
    </recommendedName>
</protein>
<evidence type="ECO:0000256" key="4">
    <source>
        <dbReference type="ARBA" id="ARBA00004544"/>
    </source>
</evidence>
<dbReference type="GO" id="GO:0005544">
    <property type="term" value="F:calcium-dependent phospholipid binding"/>
    <property type="evidence" value="ECO:0007669"/>
    <property type="project" value="InterPro"/>
</dbReference>
<dbReference type="InterPro" id="IPR057815">
    <property type="entry name" value="C2CD5_C"/>
</dbReference>
<dbReference type="Proteomes" id="UP001239994">
    <property type="component" value="Unassembled WGS sequence"/>
</dbReference>
<feature type="transmembrane region" description="Helical" evidence="15">
    <location>
        <begin position="1330"/>
        <end position="1357"/>
    </location>
</feature>
<dbReference type="EMBL" id="JAROKS010000026">
    <property type="protein sequence ID" value="KAK1784988.1"/>
    <property type="molecule type" value="Genomic_DNA"/>
</dbReference>
<dbReference type="InterPro" id="IPR056430">
    <property type="entry name" value="C2CD5_YbjQ-like_dom"/>
</dbReference>
<comment type="caution">
    <text evidence="18">The sequence shown here is derived from an EMBL/GenBank/DDBJ whole genome shotgun (WGS) entry which is preliminary data.</text>
</comment>
<evidence type="ECO:0000256" key="6">
    <source>
        <dbReference type="ARBA" id="ARBA00022475"/>
    </source>
</evidence>
<evidence type="ECO:0000256" key="14">
    <source>
        <dbReference type="ARBA" id="ARBA00023329"/>
    </source>
</evidence>
<dbReference type="GO" id="GO:0065002">
    <property type="term" value="P:intracellular protein transmembrane transport"/>
    <property type="evidence" value="ECO:0007669"/>
    <property type="project" value="TreeGrafter"/>
</dbReference>
<feature type="region of interest" description="Disordered" evidence="16">
    <location>
        <begin position="974"/>
        <end position="996"/>
    </location>
</feature>
<dbReference type="Gene3D" id="2.60.40.150">
    <property type="entry name" value="C2 domain"/>
    <property type="match status" value="1"/>
</dbReference>
<keyword evidence="13" id="KW-0966">Cell projection</keyword>
<dbReference type="Pfam" id="PF06762">
    <property type="entry name" value="LMF1"/>
    <property type="match status" value="1"/>
</dbReference>
<feature type="transmembrane region" description="Helical" evidence="15">
    <location>
        <begin position="1471"/>
        <end position="1494"/>
    </location>
</feature>
<dbReference type="CDD" id="cd08688">
    <property type="entry name" value="C2_KIAA0528-like"/>
    <property type="match status" value="1"/>
</dbReference>
<dbReference type="InterPro" id="IPR038983">
    <property type="entry name" value="C2CD5"/>
</dbReference>
<evidence type="ECO:0000313" key="19">
    <source>
        <dbReference type="Proteomes" id="UP001239994"/>
    </source>
</evidence>
<feature type="domain" description="C2" evidence="17">
    <location>
        <begin position="1"/>
        <end position="109"/>
    </location>
</feature>
<feature type="transmembrane region" description="Helical" evidence="15">
    <location>
        <begin position="1185"/>
        <end position="1203"/>
    </location>
</feature>
<feature type="transmembrane region" description="Helical" evidence="15">
    <location>
        <begin position="1294"/>
        <end position="1318"/>
    </location>
</feature>
<evidence type="ECO:0000256" key="10">
    <source>
        <dbReference type="ARBA" id="ARBA00022927"/>
    </source>
</evidence>
<keyword evidence="8" id="KW-0479">Metal-binding</keyword>
<dbReference type="GO" id="GO:0090314">
    <property type="term" value="P:positive regulation of protein targeting to membrane"/>
    <property type="evidence" value="ECO:0007669"/>
    <property type="project" value="TreeGrafter"/>
</dbReference>
<reference evidence="18" key="1">
    <citation type="submission" date="2023-03" db="EMBL/GenBank/DDBJ databases">
        <title>Electrophorus voltai genome.</title>
        <authorList>
            <person name="Bian C."/>
        </authorList>
    </citation>
    <scope>NUCLEOTIDE SEQUENCE</scope>
    <source>
        <strain evidence="18">CB-2022</strain>
        <tissue evidence="18">Muscle</tissue>
    </source>
</reference>
<keyword evidence="14" id="KW-0968">Cytoplasmic vesicle</keyword>
<dbReference type="GO" id="GO:0031340">
    <property type="term" value="P:positive regulation of vesicle fusion"/>
    <property type="evidence" value="ECO:0007669"/>
    <property type="project" value="UniProtKB-ARBA"/>
</dbReference>
<keyword evidence="5" id="KW-0813">Transport</keyword>
<feature type="transmembrane region" description="Helical" evidence="15">
    <location>
        <begin position="1377"/>
        <end position="1405"/>
    </location>
</feature>
<dbReference type="GO" id="GO:0005789">
    <property type="term" value="C:endoplasmic reticulum membrane"/>
    <property type="evidence" value="ECO:0007669"/>
    <property type="project" value="UniProtKB-SubCell"/>
</dbReference>
<dbReference type="InterPro" id="IPR057434">
    <property type="entry name" value="LMF1/2_N"/>
</dbReference>
<comment type="similarity">
    <text evidence="15">Belongs to the lipase maturation factor family.</text>
</comment>
<evidence type="ECO:0000259" key="17">
    <source>
        <dbReference type="PROSITE" id="PS50004"/>
    </source>
</evidence>
<dbReference type="Pfam" id="PF23025">
    <property type="entry name" value="YbjQ_2"/>
    <property type="match status" value="3"/>
</dbReference>
<feature type="compositionally biased region" description="Low complexity" evidence="16">
    <location>
        <begin position="297"/>
        <end position="312"/>
    </location>
</feature>
<feature type="transmembrane region" description="Helical" evidence="15">
    <location>
        <begin position="1430"/>
        <end position="1451"/>
    </location>
</feature>
<feature type="compositionally biased region" description="Basic and acidic residues" evidence="16">
    <location>
        <begin position="1761"/>
        <end position="1776"/>
    </location>
</feature>